<sequence>MENKILLLTEEDMYDIEHNKNLKVEKIKQGFELFEIGDKELKGAILKINNIDKPLEEVKDTYYLAKSELYNKNVYYPIDKYDECYESDFYKIISSVAFNMGASYIKIYAKNEESNNNKKEKETQFKRKDKINAKLWKADIKLEDEINLKSDNKNNFSIDKSEKIMFEDKNKNTRMTKEEFSSWIEKEGINEKALTFFENRINHFKEKGEALGEWNLKWEKSEYSKSVNETFKEIKAGISLLPSELLFIKESFSAIFRKVEDNEKKLLKEFCIHIEF</sequence>
<name>A0A5C8EQN2_9SPIR</name>
<proteinExistence type="predicted"/>
<dbReference type="AlphaFoldDB" id="A0A5C8EQN2"/>
<protein>
    <submittedName>
        <fullName evidence="1">Uncharacterized protein</fullName>
    </submittedName>
</protein>
<gene>
    <name evidence="1" type="ORF">EPJ81_02980</name>
</gene>
<dbReference type="RefSeq" id="WP_147778164.1">
    <property type="nucleotide sequence ID" value="NZ_SAYD01000009.1"/>
</dbReference>
<accession>A0A5C8EQN2</accession>
<evidence type="ECO:0000313" key="1">
    <source>
        <dbReference type="EMBL" id="TXJ40116.1"/>
    </source>
</evidence>
<reference evidence="1 2" key="1">
    <citation type="journal article" date="1992" name="Lakartidningen">
        <title>[Penicillin V and not amoxicillin is the first choice preparation in acute otitis].</title>
        <authorList>
            <person name="Kamme C."/>
            <person name="Lundgren K."/>
            <person name="Prellner K."/>
        </authorList>
    </citation>
    <scope>NUCLEOTIDE SEQUENCE [LARGE SCALE GENOMIC DNA]</scope>
    <source>
        <strain evidence="1 2">PC3997IV</strain>
    </source>
</reference>
<evidence type="ECO:0000313" key="2">
    <source>
        <dbReference type="Proteomes" id="UP000325002"/>
    </source>
</evidence>
<dbReference type="EMBL" id="SAYD01000009">
    <property type="protein sequence ID" value="TXJ40116.1"/>
    <property type="molecule type" value="Genomic_DNA"/>
</dbReference>
<organism evidence="1 2">
    <name type="scientific">Brachyspira aalborgi</name>
    <dbReference type="NCBI Taxonomy" id="29522"/>
    <lineage>
        <taxon>Bacteria</taxon>
        <taxon>Pseudomonadati</taxon>
        <taxon>Spirochaetota</taxon>
        <taxon>Spirochaetia</taxon>
        <taxon>Brachyspirales</taxon>
        <taxon>Brachyspiraceae</taxon>
        <taxon>Brachyspira</taxon>
    </lineage>
</organism>
<dbReference type="Proteomes" id="UP000325002">
    <property type="component" value="Unassembled WGS sequence"/>
</dbReference>
<comment type="caution">
    <text evidence="1">The sequence shown here is derived from an EMBL/GenBank/DDBJ whole genome shotgun (WGS) entry which is preliminary data.</text>
</comment>